<evidence type="ECO:0000313" key="2">
    <source>
        <dbReference type="Proteomes" id="UP000299102"/>
    </source>
</evidence>
<sequence>MLPHARLFSRRGYDPDGPVVMAPFRGSKLEEFPNQPEIKKSCQWVHRHYPRPSRPSLGMMVKWWVAAPSGPEKLNDGEPRRSGKTTAITHLTHERHMHLEHRFAVVS</sequence>
<gene>
    <name evidence="1" type="ORF">EVAR_86512_1</name>
</gene>
<reference evidence="1 2" key="1">
    <citation type="journal article" date="2019" name="Commun. Biol.">
        <title>The bagworm genome reveals a unique fibroin gene that provides high tensile strength.</title>
        <authorList>
            <person name="Kono N."/>
            <person name="Nakamura H."/>
            <person name="Ohtoshi R."/>
            <person name="Tomita M."/>
            <person name="Numata K."/>
            <person name="Arakawa K."/>
        </authorList>
    </citation>
    <scope>NUCLEOTIDE SEQUENCE [LARGE SCALE GENOMIC DNA]</scope>
</reference>
<comment type="caution">
    <text evidence="1">The sequence shown here is derived from an EMBL/GenBank/DDBJ whole genome shotgun (WGS) entry which is preliminary data.</text>
</comment>
<name>A0A4C1VMM6_EUMVA</name>
<keyword evidence="2" id="KW-1185">Reference proteome</keyword>
<dbReference type="EMBL" id="BGZK01000380">
    <property type="protein sequence ID" value="GBP40366.1"/>
    <property type="molecule type" value="Genomic_DNA"/>
</dbReference>
<dbReference type="AlphaFoldDB" id="A0A4C1VMM6"/>
<accession>A0A4C1VMM6</accession>
<organism evidence="1 2">
    <name type="scientific">Eumeta variegata</name>
    <name type="common">Bagworm moth</name>
    <name type="synonym">Eumeta japonica</name>
    <dbReference type="NCBI Taxonomy" id="151549"/>
    <lineage>
        <taxon>Eukaryota</taxon>
        <taxon>Metazoa</taxon>
        <taxon>Ecdysozoa</taxon>
        <taxon>Arthropoda</taxon>
        <taxon>Hexapoda</taxon>
        <taxon>Insecta</taxon>
        <taxon>Pterygota</taxon>
        <taxon>Neoptera</taxon>
        <taxon>Endopterygota</taxon>
        <taxon>Lepidoptera</taxon>
        <taxon>Glossata</taxon>
        <taxon>Ditrysia</taxon>
        <taxon>Tineoidea</taxon>
        <taxon>Psychidae</taxon>
        <taxon>Oiketicinae</taxon>
        <taxon>Eumeta</taxon>
    </lineage>
</organism>
<evidence type="ECO:0000313" key="1">
    <source>
        <dbReference type="EMBL" id="GBP40366.1"/>
    </source>
</evidence>
<protein>
    <submittedName>
        <fullName evidence="1">Uncharacterized protein</fullName>
    </submittedName>
</protein>
<dbReference type="Proteomes" id="UP000299102">
    <property type="component" value="Unassembled WGS sequence"/>
</dbReference>
<proteinExistence type="predicted"/>